<dbReference type="InParanoid" id="A0A165S3U6"/>
<feature type="transmembrane region" description="Helical" evidence="1">
    <location>
        <begin position="6"/>
        <end position="27"/>
    </location>
</feature>
<keyword evidence="1" id="KW-0472">Membrane</keyword>
<dbReference type="OrthoDB" id="3226582at2759"/>
<keyword evidence="1" id="KW-0812">Transmembrane</keyword>
<proteinExistence type="predicted"/>
<organism evidence="2 3">
    <name type="scientific">Neolentinus lepideus HHB14362 ss-1</name>
    <dbReference type="NCBI Taxonomy" id="1314782"/>
    <lineage>
        <taxon>Eukaryota</taxon>
        <taxon>Fungi</taxon>
        <taxon>Dikarya</taxon>
        <taxon>Basidiomycota</taxon>
        <taxon>Agaricomycotina</taxon>
        <taxon>Agaricomycetes</taxon>
        <taxon>Gloeophyllales</taxon>
        <taxon>Gloeophyllaceae</taxon>
        <taxon>Neolentinus</taxon>
    </lineage>
</organism>
<keyword evidence="3" id="KW-1185">Reference proteome</keyword>
<reference evidence="2 3" key="1">
    <citation type="journal article" date="2016" name="Mol. Biol. Evol.">
        <title>Comparative Genomics of Early-Diverging Mushroom-Forming Fungi Provides Insights into the Origins of Lignocellulose Decay Capabilities.</title>
        <authorList>
            <person name="Nagy L.G."/>
            <person name="Riley R."/>
            <person name="Tritt A."/>
            <person name="Adam C."/>
            <person name="Daum C."/>
            <person name="Floudas D."/>
            <person name="Sun H."/>
            <person name="Yadav J.S."/>
            <person name="Pangilinan J."/>
            <person name="Larsson K.H."/>
            <person name="Matsuura K."/>
            <person name="Barry K."/>
            <person name="Labutti K."/>
            <person name="Kuo R."/>
            <person name="Ohm R.A."/>
            <person name="Bhattacharya S.S."/>
            <person name="Shirouzu T."/>
            <person name="Yoshinaga Y."/>
            <person name="Martin F.M."/>
            <person name="Grigoriev I.V."/>
            <person name="Hibbett D.S."/>
        </authorList>
    </citation>
    <scope>NUCLEOTIDE SEQUENCE [LARGE SCALE GENOMIC DNA]</scope>
    <source>
        <strain evidence="2 3">HHB14362 ss-1</strain>
    </source>
</reference>
<evidence type="ECO:0000256" key="1">
    <source>
        <dbReference type="SAM" id="Phobius"/>
    </source>
</evidence>
<feature type="transmembrane region" description="Helical" evidence="1">
    <location>
        <begin position="34"/>
        <end position="56"/>
    </location>
</feature>
<accession>A0A165S3U6</accession>
<evidence type="ECO:0000313" key="3">
    <source>
        <dbReference type="Proteomes" id="UP000076761"/>
    </source>
</evidence>
<dbReference type="Proteomes" id="UP000076761">
    <property type="component" value="Unassembled WGS sequence"/>
</dbReference>
<feature type="transmembrane region" description="Helical" evidence="1">
    <location>
        <begin position="112"/>
        <end position="130"/>
    </location>
</feature>
<feature type="transmembrane region" description="Helical" evidence="1">
    <location>
        <begin position="86"/>
        <end position="105"/>
    </location>
</feature>
<protein>
    <submittedName>
        <fullName evidence="2">Uncharacterized protein</fullName>
    </submittedName>
</protein>
<keyword evidence="1" id="KW-1133">Transmembrane helix</keyword>
<sequence>MVWSGVHIMLFVTAVYLLSKCQAWGSINAALKKYLLATSVIVFLINTTAITIQFLATRSAMPSALSCFIGTVLCDPMSWREPTNVALLHIQIMVVDGLLLWRCFIVWNRNKILLFLLLPAFLAEFSEPHVSQSLLDCFRSSPRSGLGIVHISCNTSPGWLDPTCQPLEVGYFLVLCGTNLIFSGLIAGRILWLSCWTGKVMGNRHNRYLRQYCIPTHRMRCYPLGVHSCHARGGLFRRVRHGLQLLRYYATGHHIRSGDISDSHYSLCRAGKNFGIYNENRRFAPHCIWSTCHRRWH</sequence>
<dbReference type="EMBL" id="KV425576">
    <property type="protein sequence ID" value="KZT24639.1"/>
    <property type="molecule type" value="Genomic_DNA"/>
</dbReference>
<evidence type="ECO:0000313" key="2">
    <source>
        <dbReference type="EMBL" id="KZT24639.1"/>
    </source>
</evidence>
<dbReference type="AlphaFoldDB" id="A0A165S3U6"/>
<feature type="transmembrane region" description="Helical" evidence="1">
    <location>
        <begin position="169"/>
        <end position="192"/>
    </location>
</feature>
<name>A0A165S3U6_9AGAM</name>
<gene>
    <name evidence="2" type="ORF">NEOLEDRAFT_406170</name>
</gene>